<keyword evidence="3 4" id="KW-0326">Glycosidase</keyword>
<keyword evidence="2 4" id="KW-0378">Hydrolase</keyword>
<name>A0A1G6GT29_9MICO</name>
<dbReference type="PANTHER" id="PTHR42800:SF1">
    <property type="entry name" value="EXOINULINASE INUD (AFU_ORTHOLOGUE AFUA_5G00480)"/>
    <property type="match status" value="1"/>
</dbReference>
<organism evidence="7 8">
    <name type="scientific">Microbacterium enclense</name>
    <dbReference type="NCBI Taxonomy" id="993073"/>
    <lineage>
        <taxon>Bacteria</taxon>
        <taxon>Bacillati</taxon>
        <taxon>Actinomycetota</taxon>
        <taxon>Actinomycetes</taxon>
        <taxon>Micrococcales</taxon>
        <taxon>Microbacteriaceae</taxon>
        <taxon>Microbacterium</taxon>
    </lineage>
</organism>
<dbReference type="Gene3D" id="2.115.10.20">
    <property type="entry name" value="Glycosyl hydrolase domain, family 43"/>
    <property type="match status" value="1"/>
</dbReference>
<dbReference type="InterPro" id="IPR013148">
    <property type="entry name" value="Glyco_hydro_32_N"/>
</dbReference>
<evidence type="ECO:0000256" key="3">
    <source>
        <dbReference type="ARBA" id="ARBA00023295"/>
    </source>
</evidence>
<evidence type="ECO:0000256" key="1">
    <source>
        <dbReference type="ARBA" id="ARBA00009902"/>
    </source>
</evidence>
<dbReference type="SUPFAM" id="SSF75005">
    <property type="entry name" value="Arabinanase/levansucrase/invertase"/>
    <property type="match status" value="1"/>
</dbReference>
<evidence type="ECO:0000259" key="6">
    <source>
        <dbReference type="Pfam" id="PF08244"/>
    </source>
</evidence>
<dbReference type="Pfam" id="PF00251">
    <property type="entry name" value="Glyco_hydro_32N"/>
    <property type="match status" value="1"/>
</dbReference>
<sequence>MVAPADHEEVSTIMPFEISRRSLLQGAGIGAFGLALASPVAPAARAQAASQRAVFHMTPPTAWLCDPQRPIVSGGQYQLYYLHSDVNNGPGGWDHATTDGVSFTHHGTVMPLTNGVPVWSGCLVVDTENTAGFGAGAVIALATRPTDGIRKYQEQYLYWSTDGGFSFTMLPDPVLVNTDGRTAQTPAEIDNAEWCRDPKVHWDAARGEWVMALGRARYAGFYTSPNLRQWTWKSNFDYPDPQLGGIECPDLFEMTANDGSRHWVLGASMDAYGVGLPMTYAYWMGEWNGTTFVADDLTPQWLDWGWDWYGAVTWPSIEAPETKRLAIGWMNNWKYAARDVPTDVTDGYNGQNSIVRELRLERQAGGWYSLLSAPIAALAGRATSTVTFPDRTVTASAVLPWTGRAYELELDISWTDATNVGVSVGRSADGSRHTNIGTYGSDLYVDRGPSERSGYTLAPYTRAAAPIDPAARRVHLRIFVDRQSVEVFVNAGHTVLSQQVHFLDGDTGISLYTDGGPATFSGITVREFGVPV</sequence>
<dbReference type="AlphaFoldDB" id="A0A1G6GT29"/>
<dbReference type="Gene3D" id="2.60.120.560">
    <property type="entry name" value="Exo-inulinase, domain 1"/>
    <property type="match status" value="1"/>
</dbReference>
<dbReference type="GO" id="GO:0005737">
    <property type="term" value="C:cytoplasm"/>
    <property type="evidence" value="ECO:0007669"/>
    <property type="project" value="TreeGrafter"/>
</dbReference>
<protein>
    <submittedName>
        <fullName evidence="7">Levanbiose-producing levanase</fullName>
    </submittedName>
</protein>
<dbReference type="SMART" id="SM00640">
    <property type="entry name" value="Glyco_32"/>
    <property type="match status" value="1"/>
</dbReference>
<evidence type="ECO:0000313" key="8">
    <source>
        <dbReference type="Proteomes" id="UP000183203"/>
    </source>
</evidence>
<evidence type="ECO:0000256" key="4">
    <source>
        <dbReference type="RuleBase" id="RU362110"/>
    </source>
</evidence>
<evidence type="ECO:0000256" key="2">
    <source>
        <dbReference type="ARBA" id="ARBA00022801"/>
    </source>
</evidence>
<feature type="domain" description="Glycosyl hydrolase family 32 N-terminal" evidence="5">
    <location>
        <begin position="56"/>
        <end position="362"/>
    </location>
</feature>
<dbReference type="EMBL" id="FMYG01000001">
    <property type="protein sequence ID" value="SDB85033.1"/>
    <property type="molecule type" value="Genomic_DNA"/>
</dbReference>
<dbReference type="PANTHER" id="PTHR42800">
    <property type="entry name" value="EXOINULINASE INUD (AFU_ORTHOLOGUE AFUA_5G00480)"/>
    <property type="match status" value="1"/>
</dbReference>
<evidence type="ECO:0000313" key="7">
    <source>
        <dbReference type="EMBL" id="SDB85033.1"/>
    </source>
</evidence>
<dbReference type="STRING" id="993073.AS029_02005"/>
<dbReference type="InterPro" id="IPR023296">
    <property type="entry name" value="Glyco_hydro_beta-prop_sf"/>
</dbReference>
<accession>A0A1G6GT29</accession>
<dbReference type="InterPro" id="IPR006311">
    <property type="entry name" value="TAT_signal"/>
</dbReference>
<gene>
    <name evidence="7" type="ORF">SAMN05216418_0643</name>
</gene>
<dbReference type="SUPFAM" id="SSF49899">
    <property type="entry name" value="Concanavalin A-like lectins/glucanases"/>
    <property type="match status" value="1"/>
</dbReference>
<dbReference type="Pfam" id="PF08244">
    <property type="entry name" value="Glyco_hydro_32C"/>
    <property type="match status" value="1"/>
</dbReference>
<proteinExistence type="inferred from homology"/>
<evidence type="ECO:0000259" key="5">
    <source>
        <dbReference type="Pfam" id="PF00251"/>
    </source>
</evidence>
<comment type="similarity">
    <text evidence="1 4">Belongs to the glycosyl hydrolase 32 family.</text>
</comment>
<dbReference type="GO" id="GO:0004575">
    <property type="term" value="F:sucrose alpha-glucosidase activity"/>
    <property type="evidence" value="ECO:0007669"/>
    <property type="project" value="TreeGrafter"/>
</dbReference>
<reference evidence="7 8" key="1">
    <citation type="submission" date="2016-09" db="EMBL/GenBank/DDBJ databases">
        <authorList>
            <person name="Capua I."/>
            <person name="De Benedictis P."/>
            <person name="Joannis T."/>
            <person name="Lombin L.H."/>
            <person name="Cattoli G."/>
        </authorList>
    </citation>
    <scope>NUCLEOTIDE SEQUENCE [LARGE SCALE GENOMIC DNA]</scope>
    <source>
        <strain evidence="7 8">NIO-1002</strain>
    </source>
</reference>
<dbReference type="CDD" id="cd18622">
    <property type="entry name" value="GH32_Inu-like"/>
    <property type="match status" value="1"/>
</dbReference>
<dbReference type="InterPro" id="IPR013320">
    <property type="entry name" value="ConA-like_dom_sf"/>
</dbReference>
<feature type="domain" description="Glycosyl hydrolase family 32 C-terminal" evidence="6">
    <location>
        <begin position="389"/>
        <end position="526"/>
    </location>
</feature>
<dbReference type="InterPro" id="IPR013189">
    <property type="entry name" value="Glyco_hydro_32_C"/>
</dbReference>
<dbReference type="Proteomes" id="UP000183203">
    <property type="component" value="Unassembled WGS sequence"/>
</dbReference>
<dbReference type="PROSITE" id="PS51318">
    <property type="entry name" value="TAT"/>
    <property type="match status" value="1"/>
</dbReference>
<dbReference type="GO" id="GO:0005987">
    <property type="term" value="P:sucrose catabolic process"/>
    <property type="evidence" value="ECO:0007669"/>
    <property type="project" value="TreeGrafter"/>
</dbReference>
<dbReference type="InterPro" id="IPR001362">
    <property type="entry name" value="Glyco_hydro_32"/>
</dbReference>